<name>A0AAV1IAC1_9CHLO</name>
<feature type="region of interest" description="Disordered" evidence="7">
    <location>
        <begin position="288"/>
        <end position="327"/>
    </location>
</feature>
<evidence type="ECO:0000256" key="6">
    <source>
        <dbReference type="PROSITE-ProRule" id="PRU00221"/>
    </source>
</evidence>
<evidence type="ECO:0000259" key="8">
    <source>
        <dbReference type="Pfam" id="PF04003"/>
    </source>
</evidence>
<dbReference type="PROSITE" id="PS50294">
    <property type="entry name" value="WD_REPEATS_REGION"/>
    <property type="match status" value="7"/>
</dbReference>
<feature type="domain" description="Small-subunit processome Utp12" evidence="8">
    <location>
        <begin position="791"/>
        <end position="894"/>
    </location>
</feature>
<dbReference type="AlphaFoldDB" id="A0AAV1IAC1"/>
<dbReference type="InterPro" id="IPR020472">
    <property type="entry name" value="WD40_PAC1"/>
</dbReference>
<dbReference type="Pfam" id="PF04003">
    <property type="entry name" value="Utp12"/>
    <property type="match status" value="1"/>
</dbReference>
<dbReference type="SUPFAM" id="SSF50978">
    <property type="entry name" value="WD40 repeat-like"/>
    <property type="match status" value="1"/>
</dbReference>
<dbReference type="GO" id="GO:0030490">
    <property type="term" value="P:maturation of SSU-rRNA"/>
    <property type="evidence" value="ECO:0007669"/>
    <property type="project" value="TreeGrafter"/>
</dbReference>
<evidence type="ECO:0000256" key="2">
    <source>
        <dbReference type="ARBA" id="ARBA00022574"/>
    </source>
</evidence>
<evidence type="ECO:0000313" key="10">
    <source>
        <dbReference type="Proteomes" id="UP001314263"/>
    </source>
</evidence>
<dbReference type="GO" id="GO:0034388">
    <property type="term" value="C:Pwp2p-containing subcomplex of 90S preribosome"/>
    <property type="evidence" value="ECO:0007669"/>
    <property type="project" value="TreeGrafter"/>
</dbReference>
<sequence>MVKAYLRYELSTSFGVVTSGSALDGDSSGKLVISAANENLALWNLRQGTLAKLLVTPEGAQGKAAGEITQVATSPTGQHVAAGHADGTIRIWNTDTGDCEVTLTGHRRAVTALRYSRSGAQLASGSQDTDVILWDVIGETGLFRLRAHTAEVTDLAFIERCNALVTCSKDGYVRAWDLTTQHCFQIALGQQGEVWSLDVDSAEQQLVVGGVSAQLQLYHIRSTDADSKAGVAGTAGRASKDMLQALGGIPRQAPERVARLRFARAGRLLACQSAGKLLEFFRARSDKEARKHVQRRRKRKRDKAAEAPEGDQGAAGPGETGTQPDETTASDLLAPMQIIRTKHKIKGFHIAAKAAAGCMASLSLALGNNTLEAWAVKEDEEPKKAASVEAPGHRSGPRALALSSDDAVLLSTAAGEVKLWNPRSGACLRTIESGQGLSAMFAPGNRHAIVGTKDGAIQILDIAASAVLETLEAHEGAVWSVVALPDGSGFVSCSADHSIKFWEWEILAGGPGPPGQEGAPGGPRRLSARHVRTLKMADDVLCVRVSPDGRLIAAALLDSTIQVHFLDSLKFFLSLYGHKLPVLSMDISSDSSLLISGAADKNLKIWGLDFGDCHRSLFAHADSIMQVAFVPHTHYAFTVGKDGLVKYWDADRWELLLTLEGHQAEVWCLAVSTIGDFAVTSGADRALRIWQRTEEPFFVEEEKEKRLESLFEADLEDSALPQRREGEAAEATAAPAGRKTLEAVSGAERIADALALVASEAERALAFQDDTAARQGGRALPPNPLLLGLSPEAYMLKQLASVRAGDLEQSLLILPFSDALRLLAFFCTWLEQGAEVELVSRAATLLVRLHHAQLVATAAARVPLLELRLQLRGRTQQLKDRMGFNLAALSHLQRGLKLQHGISAM</sequence>
<feature type="repeat" description="WD" evidence="6">
    <location>
        <begin position="575"/>
        <end position="616"/>
    </location>
</feature>
<dbReference type="Proteomes" id="UP001314263">
    <property type="component" value="Unassembled WGS sequence"/>
</dbReference>
<keyword evidence="4" id="KW-0539">Nucleus</keyword>
<evidence type="ECO:0000256" key="5">
    <source>
        <dbReference type="ARBA" id="ARBA00038229"/>
    </source>
</evidence>
<dbReference type="InterPro" id="IPR001680">
    <property type="entry name" value="WD40_rpt"/>
</dbReference>
<dbReference type="PANTHER" id="PTHR19853">
    <property type="entry name" value="WD REPEAT CONTAINING PROTEIN 3 WDR3"/>
    <property type="match status" value="1"/>
</dbReference>
<dbReference type="GO" id="GO:0032040">
    <property type="term" value="C:small-subunit processome"/>
    <property type="evidence" value="ECO:0007669"/>
    <property type="project" value="TreeGrafter"/>
</dbReference>
<keyword evidence="2 6" id="KW-0853">WD repeat</keyword>
<protein>
    <recommendedName>
        <fullName evidence="8">Small-subunit processome Utp12 domain-containing protein</fullName>
    </recommendedName>
</protein>
<organism evidence="9 10">
    <name type="scientific">Coccomyxa viridis</name>
    <dbReference type="NCBI Taxonomy" id="1274662"/>
    <lineage>
        <taxon>Eukaryota</taxon>
        <taxon>Viridiplantae</taxon>
        <taxon>Chlorophyta</taxon>
        <taxon>core chlorophytes</taxon>
        <taxon>Trebouxiophyceae</taxon>
        <taxon>Trebouxiophyceae incertae sedis</taxon>
        <taxon>Coccomyxaceae</taxon>
        <taxon>Coccomyxa</taxon>
    </lineage>
</organism>
<feature type="repeat" description="WD" evidence="6">
    <location>
        <begin position="659"/>
        <end position="691"/>
    </location>
</feature>
<dbReference type="InterPro" id="IPR036322">
    <property type="entry name" value="WD40_repeat_dom_sf"/>
</dbReference>
<dbReference type="InterPro" id="IPR019775">
    <property type="entry name" value="WD40_repeat_CS"/>
</dbReference>
<reference evidence="9 10" key="1">
    <citation type="submission" date="2023-10" db="EMBL/GenBank/DDBJ databases">
        <authorList>
            <person name="Maclean D."/>
            <person name="Macfadyen A."/>
        </authorList>
    </citation>
    <scope>NUCLEOTIDE SEQUENCE [LARGE SCALE GENOMIC DNA]</scope>
</reference>
<dbReference type="InterPro" id="IPR051570">
    <property type="entry name" value="TBC1_cilium_biogenesis"/>
</dbReference>
<feature type="repeat" description="WD" evidence="6">
    <location>
        <begin position="103"/>
        <end position="136"/>
    </location>
</feature>
<keyword evidence="10" id="KW-1185">Reference proteome</keyword>
<feature type="repeat" description="WD" evidence="6">
    <location>
        <begin position="471"/>
        <end position="503"/>
    </location>
</feature>
<dbReference type="SMART" id="SM00320">
    <property type="entry name" value="WD40"/>
    <property type="match status" value="11"/>
</dbReference>
<comment type="similarity">
    <text evidence="5">Belongs to the WD repeat WDR3/UTP12 family.</text>
</comment>
<evidence type="ECO:0000313" key="9">
    <source>
        <dbReference type="EMBL" id="CAK0784319.1"/>
    </source>
</evidence>
<feature type="repeat" description="WD" evidence="6">
    <location>
        <begin position="68"/>
        <end position="102"/>
    </location>
</feature>
<dbReference type="CDD" id="cd00200">
    <property type="entry name" value="WD40"/>
    <property type="match status" value="2"/>
</dbReference>
<dbReference type="FunFam" id="2.130.10.10:FF:000178">
    <property type="entry name" value="WD repeat domain 3"/>
    <property type="match status" value="1"/>
</dbReference>
<comment type="subcellular location">
    <subcellularLocation>
        <location evidence="1">Nucleus</location>
        <location evidence="1">Nucleolus</location>
    </subcellularLocation>
</comment>
<evidence type="ECO:0000256" key="4">
    <source>
        <dbReference type="ARBA" id="ARBA00023242"/>
    </source>
</evidence>
<accession>A0AAV1IAC1</accession>
<dbReference type="InterPro" id="IPR007148">
    <property type="entry name" value="SSU_processome_Utp12"/>
</dbReference>
<dbReference type="InterPro" id="IPR015943">
    <property type="entry name" value="WD40/YVTN_repeat-like_dom_sf"/>
</dbReference>
<dbReference type="Gene3D" id="2.130.10.10">
    <property type="entry name" value="YVTN repeat-like/Quinoprotein amine dehydrogenase"/>
    <property type="match status" value="3"/>
</dbReference>
<dbReference type="PRINTS" id="PR00320">
    <property type="entry name" value="GPROTEINBRPT"/>
</dbReference>
<keyword evidence="3" id="KW-0677">Repeat</keyword>
<dbReference type="EMBL" id="CAUYUE010000010">
    <property type="protein sequence ID" value="CAK0784319.1"/>
    <property type="molecule type" value="Genomic_DNA"/>
</dbReference>
<dbReference type="FunFam" id="2.130.10.10:FF:000157">
    <property type="entry name" value="WD repeat domain 3"/>
    <property type="match status" value="1"/>
</dbReference>
<feature type="compositionally biased region" description="Basic residues" evidence="7">
    <location>
        <begin position="292"/>
        <end position="302"/>
    </location>
</feature>
<dbReference type="InterPro" id="IPR011041">
    <property type="entry name" value="Quinoprot_gluc/sorb_DH_b-prop"/>
</dbReference>
<comment type="caution">
    <text evidence="9">The sequence shown here is derived from an EMBL/GenBank/DDBJ whole genome shotgun (WGS) entry which is preliminary data.</text>
</comment>
<proteinExistence type="inferred from homology"/>
<feature type="repeat" description="WD" evidence="6">
    <location>
        <begin position="617"/>
        <end position="658"/>
    </location>
</feature>
<gene>
    <name evidence="9" type="ORF">CVIRNUC_007523</name>
</gene>
<dbReference type="PANTHER" id="PTHR19853:SF0">
    <property type="entry name" value="WD REPEAT-CONTAINING PROTEIN 3"/>
    <property type="match status" value="1"/>
</dbReference>
<dbReference type="PROSITE" id="PS00678">
    <property type="entry name" value="WD_REPEATS_1"/>
    <property type="match status" value="3"/>
</dbReference>
<dbReference type="Pfam" id="PF25173">
    <property type="entry name" value="Beta-prop_WDR3_1st"/>
    <property type="match status" value="1"/>
</dbReference>
<dbReference type="PROSITE" id="PS50082">
    <property type="entry name" value="WD_REPEATS_2"/>
    <property type="match status" value="7"/>
</dbReference>
<evidence type="ECO:0000256" key="3">
    <source>
        <dbReference type="ARBA" id="ARBA00022737"/>
    </source>
</evidence>
<evidence type="ECO:0000256" key="1">
    <source>
        <dbReference type="ARBA" id="ARBA00004604"/>
    </source>
</evidence>
<dbReference type="Pfam" id="PF25172">
    <property type="entry name" value="Beta-prop_WDR3_2nd"/>
    <property type="match status" value="1"/>
</dbReference>
<feature type="repeat" description="WD" evidence="6">
    <location>
        <begin position="145"/>
        <end position="186"/>
    </location>
</feature>
<evidence type="ECO:0000256" key="7">
    <source>
        <dbReference type="SAM" id="MobiDB-lite"/>
    </source>
</evidence>
<dbReference type="GO" id="GO:0030515">
    <property type="term" value="F:snoRNA binding"/>
    <property type="evidence" value="ECO:0007669"/>
    <property type="project" value="TreeGrafter"/>
</dbReference>
<dbReference type="SUPFAM" id="SSF50952">
    <property type="entry name" value="Soluble quinoprotein glucose dehydrogenase"/>
    <property type="match status" value="1"/>
</dbReference>